<evidence type="ECO:0000313" key="11">
    <source>
        <dbReference type="Proteomes" id="UP000182692"/>
    </source>
</evidence>
<dbReference type="GeneID" id="35870265"/>
<keyword evidence="2" id="KW-0813">Transport</keyword>
<dbReference type="Proteomes" id="UP000182692">
    <property type="component" value="Unassembled WGS sequence"/>
</dbReference>
<protein>
    <recommendedName>
        <fullName evidence="12">Sulphur transport domain-containing protein</fullName>
    </recommendedName>
</protein>
<keyword evidence="6 9" id="KW-1133">Transmembrane helix</keyword>
<feature type="transmembrane region" description="Helical" evidence="9">
    <location>
        <begin position="37"/>
        <end position="60"/>
    </location>
</feature>
<evidence type="ECO:0000256" key="3">
    <source>
        <dbReference type="ARBA" id="ARBA00022475"/>
    </source>
</evidence>
<dbReference type="RefSeq" id="WP_017017140.1">
    <property type="nucleotide sequence ID" value="NZ_FOWR01000025.1"/>
</dbReference>
<keyword evidence="7 9" id="KW-0472">Membrane</keyword>
<proteinExistence type="inferred from homology"/>
<organism evidence="10 11">
    <name type="scientific">Enterovibrio norvegicus DSM 15893</name>
    <dbReference type="NCBI Taxonomy" id="1121869"/>
    <lineage>
        <taxon>Bacteria</taxon>
        <taxon>Pseudomonadati</taxon>
        <taxon>Pseudomonadota</taxon>
        <taxon>Gammaproteobacteria</taxon>
        <taxon>Vibrionales</taxon>
        <taxon>Vibrionaceae</taxon>
        <taxon>Enterovibrio</taxon>
    </lineage>
</organism>
<evidence type="ECO:0000313" key="10">
    <source>
        <dbReference type="EMBL" id="SFP81469.1"/>
    </source>
</evidence>
<reference evidence="10 11" key="1">
    <citation type="submission" date="2016-10" db="EMBL/GenBank/DDBJ databases">
        <authorList>
            <person name="de Groot N.N."/>
        </authorList>
    </citation>
    <scope>NUCLEOTIDE SEQUENCE [LARGE SCALE GENOMIC DNA]</scope>
    <source>
        <strain evidence="10 11">DSM 15893</strain>
    </source>
</reference>
<feature type="transmembrane region" description="Helical" evidence="9">
    <location>
        <begin position="165"/>
        <end position="182"/>
    </location>
</feature>
<dbReference type="PANTHER" id="PTHR30574">
    <property type="entry name" value="INNER MEMBRANE PROTEIN YEDE"/>
    <property type="match status" value="1"/>
</dbReference>
<dbReference type="STRING" id="1121869.SAMN03084138_03205"/>
<feature type="transmembrane region" description="Helical" evidence="9">
    <location>
        <begin position="247"/>
        <end position="263"/>
    </location>
</feature>
<dbReference type="AlphaFoldDB" id="A0A1I5TEK8"/>
<evidence type="ECO:0000256" key="1">
    <source>
        <dbReference type="ARBA" id="ARBA00004429"/>
    </source>
</evidence>
<evidence type="ECO:0000256" key="7">
    <source>
        <dbReference type="ARBA" id="ARBA00023136"/>
    </source>
</evidence>
<keyword evidence="3" id="KW-1003">Cell membrane</keyword>
<evidence type="ECO:0000256" key="4">
    <source>
        <dbReference type="ARBA" id="ARBA00022519"/>
    </source>
</evidence>
<feature type="transmembrane region" description="Helical" evidence="9">
    <location>
        <begin position="275"/>
        <end position="297"/>
    </location>
</feature>
<dbReference type="EMBL" id="FOWR01000025">
    <property type="protein sequence ID" value="SFP81469.1"/>
    <property type="molecule type" value="Genomic_DNA"/>
</dbReference>
<comment type="subcellular location">
    <subcellularLocation>
        <location evidence="1">Cell inner membrane</location>
        <topology evidence="1">Multi-pass membrane protein</topology>
    </subcellularLocation>
</comment>
<dbReference type="OrthoDB" id="5868346at2"/>
<comment type="similarity">
    <text evidence="8">Belongs to the TsuA/YedE (TC 9.B.102) family.</text>
</comment>
<sequence>MLLALAIACIFFIGYLSQTTGLCMVRGVKQAKAGNPFFLLAIMTSGTFAWVLIVSGHYFADMAPRSGFYATIYSFAGGLLFGLGASANGGCGVSTVSRFARGELPMFMTILGWIVAWLALEPLIPQATAPESIHLSGSIRYGILTALSLVVLCCLFFAKPERRKLWFSLLGIGLLGGLVFLYEPHWTPSGLLRSMSLSFWHSDNEKWPEATRFMLVAVLMLGMFVAAKLTGSFLLRSIALGSAAKHFAAGCLMGVGAVMAKGGNDTQLLVAMPSLSLNGFVAVASMVLGIFVGLKVLERR</sequence>
<evidence type="ECO:0000256" key="8">
    <source>
        <dbReference type="ARBA" id="ARBA00035655"/>
    </source>
</evidence>
<feature type="transmembrane region" description="Helical" evidence="9">
    <location>
        <begin position="66"/>
        <end position="87"/>
    </location>
</feature>
<feature type="transmembrane region" description="Helical" evidence="9">
    <location>
        <begin position="139"/>
        <end position="158"/>
    </location>
</feature>
<accession>A0A1I5TEK8</accession>
<evidence type="ECO:0008006" key="12">
    <source>
        <dbReference type="Google" id="ProtNLM"/>
    </source>
</evidence>
<gene>
    <name evidence="10" type="ORF">SAMN03084138_03205</name>
</gene>
<feature type="transmembrane region" description="Helical" evidence="9">
    <location>
        <begin position="213"/>
        <end position="235"/>
    </location>
</feature>
<keyword evidence="5 9" id="KW-0812">Transmembrane</keyword>
<dbReference type="InterPro" id="IPR007272">
    <property type="entry name" value="Sulf_transp_TsuA/YedE"/>
</dbReference>
<evidence type="ECO:0000256" key="6">
    <source>
        <dbReference type="ARBA" id="ARBA00022989"/>
    </source>
</evidence>
<evidence type="ECO:0000256" key="5">
    <source>
        <dbReference type="ARBA" id="ARBA00022692"/>
    </source>
</evidence>
<keyword evidence="4" id="KW-0997">Cell inner membrane</keyword>
<feature type="transmembrane region" description="Helical" evidence="9">
    <location>
        <begin position="6"/>
        <end position="25"/>
    </location>
</feature>
<dbReference type="Pfam" id="PF04143">
    <property type="entry name" value="Sulf_transp"/>
    <property type="match status" value="2"/>
</dbReference>
<dbReference type="PANTHER" id="PTHR30574:SF1">
    <property type="entry name" value="SULPHUR TRANSPORT DOMAIN-CONTAINING PROTEIN"/>
    <property type="match status" value="1"/>
</dbReference>
<name>A0A1I5TEK8_9GAMM</name>
<evidence type="ECO:0000256" key="2">
    <source>
        <dbReference type="ARBA" id="ARBA00022448"/>
    </source>
</evidence>
<feature type="transmembrane region" description="Helical" evidence="9">
    <location>
        <begin position="99"/>
        <end position="119"/>
    </location>
</feature>
<evidence type="ECO:0000256" key="9">
    <source>
        <dbReference type="SAM" id="Phobius"/>
    </source>
</evidence>
<dbReference type="GO" id="GO:0005886">
    <property type="term" value="C:plasma membrane"/>
    <property type="evidence" value="ECO:0007669"/>
    <property type="project" value="UniProtKB-SubCell"/>
</dbReference>